<dbReference type="PANTHER" id="PTHR43727">
    <property type="entry name" value="DIAMINOPIMELATE DECARBOXYLASE"/>
    <property type="match status" value="1"/>
</dbReference>
<feature type="binding site" evidence="5">
    <location>
        <position position="365"/>
    </location>
    <ligand>
        <name>substrate</name>
    </ligand>
</feature>
<dbReference type="AlphaFoldDB" id="A0A942ED73"/>
<dbReference type="Pfam" id="PF02784">
    <property type="entry name" value="Orn_Arg_deC_N"/>
    <property type="match status" value="1"/>
</dbReference>
<dbReference type="PROSITE" id="PS00878">
    <property type="entry name" value="ODR_DC_2_1"/>
    <property type="match status" value="1"/>
</dbReference>
<dbReference type="PRINTS" id="PR01181">
    <property type="entry name" value="DAPDCRBXLASE"/>
</dbReference>
<feature type="domain" description="Orn/DAP/Arg decarboxylase 2 N-terminal" evidence="10">
    <location>
        <begin position="57"/>
        <end position="302"/>
    </location>
</feature>
<evidence type="ECO:0000259" key="10">
    <source>
        <dbReference type="Pfam" id="PF02784"/>
    </source>
</evidence>
<evidence type="ECO:0000256" key="1">
    <source>
        <dbReference type="ARBA" id="ARBA00001933"/>
    </source>
</evidence>
<evidence type="ECO:0000256" key="5">
    <source>
        <dbReference type="HAMAP-Rule" id="MF_02120"/>
    </source>
</evidence>
<evidence type="ECO:0000256" key="8">
    <source>
        <dbReference type="RuleBase" id="RU003738"/>
    </source>
</evidence>
<name>A0A942ED73_9HYPH</name>
<evidence type="ECO:0000313" key="12">
    <source>
        <dbReference type="Proteomes" id="UP000678281"/>
    </source>
</evidence>
<evidence type="ECO:0000259" key="9">
    <source>
        <dbReference type="Pfam" id="PF00278"/>
    </source>
</evidence>
<feature type="active site" description="Proton donor" evidence="7">
    <location>
        <position position="364"/>
    </location>
</feature>
<accession>A0A942ED73</accession>
<dbReference type="CDD" id="cd06828">
    <property type="entry name" value="PLPDE_III_DapDC"/>
    <property type="match status" value="1"/>
</dbReference>
<dbReference type="NCBIfam" id="TIGR01048">
    <property type="entry name" value="lysA"/>
    <property type="match status" value="1"/>
</dbReference>
<comment type="caution">
    <text evidence="11">The sequence shown here is derived from an EMBL/GenBank/DDBJ whole genome shotgun (WGS) entry which is preliminary data.</text>
</comment>
<dbReference type="InterPro" id="IPR029066">
    <property type="entry name" value="PLP-binding_barrel"/>
</dbReference>
<dbReference type="GO" id="GO:0008836">
    <property type="term" value="F:diaminopimelate decarboxylase activity"/>
    <property type="evidence" value="ECO:0007669"/>
    <property type="project" value="UniProtKB-UniRule"/>
</dbReference>
<comment type="pathway">
    <text evidence="5 8">Amino-acid biosynthesis; L-lysine biosynthesis via DAP pathway; L-lysine from DL-2,6-diaminopimelate: step 1/1.</text>
</comment>
<keyword evidence="5 8" id="KW-0457">Lysine biosynthesis</keyword>
<feature type="binding site" evidence="5">
    <location>
        <position position="338"/>
    </location>
    <ligand>
        <name>substrate</name>
    </ligand>
</feature>
<gene>
    <name evidence="5 11" type="primary">lysA</name>
    <name evidence="11" type="ORF">KD146_15435</name>
</gene>
<keyword evidence="12" id="KW-1185">Reference proteome</keyword>
<dbReference type="InterPro" id="IPR009006">
    <property type="entry name" value="Ala_racemase/Decarboxylase_C"/>
</dbReference>
<evidence type="ECO:0000256" key="3">
    <source>
        <dbReference type="ARBA" id="ARBA00022898"/>
    </source>
</evidence>
<dbReference type="GO" id="GO:0030170">
    <property type="term" value="F:pyridoxal phosphate binding"/>
    <property type="evidence" value="ECO:0007669"/>
    <property type="project" value="UniProtKB-UniRule"/>
</dbReference>
<dbReference type="SUPFAM" id="SSF51419">
    <property type="entry name" value="PLP-binding barrel"/>
    <property type="match status" value="1"/>
</dbReference>
<dbReference type="FunFam" id="3.20.20.10:FF:000003">
    <property type="entry name" value="Diaminopimelate decarboxylase"/>
    <property type="match status" value="1"/>
</dbReference>
<comment type="catalytic activity">
    <reaction evidence="5 8">
        <text>meso-2,6-diaminopimelate + H(+) = L-lysine + CO2</text>
        <dbReference type="Rhea" id="RHEA:15101"/>
        <dbReference type="ChEBI" id="CHEBI:15378"/>
        <dbReference type="ChEBI" id="CHEBI:16526"/>
        <dbReference type="ChEBI" id="CHEBI:32551"/>
        <dbReference type="ChEBI" id="CHEBI:57791"/>
        <dbReference type="EC" id="4.1.1.20"/>
    </reaction>
</comment>
<comment type="similarity">
    <text evidence="5">Belongs to the Orn/Lys/Arg decarboxylase class-II family. LysA subfamily.</text>
</comment>
<feature type="binding site" evidence="5">
    <location>
        <position position="393"/>
    </location>
    <ligand>
        <name>pyridoxal 5'-phosphate</name>
        <dbReference type="ChEBI" id="CHEBI:597326"/>
    </ligand>
</feature>
<evidence type="ECO:0000256" key="4">
    <source>
        <dbReference type="ARBA" id="ARBA00023239"/>
    </source>
</evidence>
<dbReference type="Gene3D" id="2.40.37.10">
    <property type="entry name" value="Lyase, Ornithine Decarboxylase, Chain A, domain 1"/>
    <property type="match status" value="1"/>
</dbReference>
<evidence type="ECO:0000313" key="11">
    <source>
        <dbReference type="EMBL" id="MBS3850092.1"/>
    </source>
</evidence>
<evidence type="ECO:0000256" key="6">
    <source>
        <dbReference type="NCBIfam" id="TIGR01048"/>
    </source>
</evidence>
<dbReference type="Pfam" id="PF00278">
    <property type="entry name" value="Orn_DAP_Arg_deC"/>
    <property type="match status" value="1"/>
</dbReference>
<feature type="binding site" evidence="5">
    <location>
        <position position="393"/>
    </location>
    <ligand>
        <name>substrate</name>
    </ligand>
</feature>
<feature type="domain" description="Orn/DAP/Arg decarboxylase 2 C-terminal" evidence="9">
    <location>
        <begin position="50"/>
        <end position="391"/>
    </location>
</feature>
<dbReference type="InterPro" id="IPR022653">
    <property type="entry name" value="De-COase2_pyr-phos_BS"/>
</dbReference>
<comment type="subunit">
    <text evidence="5">Homodimer.</text>
</comment>
<keyword evidence="2 5" id="KW-0210">Decarboxylase</keyword>
<dbReference type="SUPFAM" id="SSF50621">
    <property type="entry name" value="Alanine racemase C-terminal domain-like"/>
    <property type="match status" value="1"/>
</dbReference>
<dbReference type="EMBL" id="JAGXTP010000003">
    <property type="protein sequence ID" value="MBS3850092.1"/>
    <property type="molecule type" value="Genomic_DNA"/>
</dbReference>
<keyword evidence="5" id="KW-0028">Amino-acid biosynthesis</keyword>
<feature type="binding site" evidence="5">
    <location>
        <position position="334"/>
    </location>
    <ligand>
        <name>substrate</name>
    </ligand>
</feature>
<proteinExistence type="inferred from homology"/>
<sequence length="439" mass="47374">MIPGAPRRPWRAPDTFEGSTLVHHFEHRDGTLYAEDVNLSELADKVGTPFYVYSSATLRRHVRVVKAAFEGIPTLLAYAMKANSNQAVLKLMASEGAGADVVSLGELERALAAGIKPEMIVFSGVAKTITEMRRGLTAGIKCFNLESEPELERLSMVASEMGMTARVSVRINPDVDARTHAKISTGKAENKFGIPFARAREVYARIAALPSVEAVGVDMHIGSQITDLEPFGNAFGLMAELVTELRADGHNIRHIDIGGGLGIPYHHDQEAPPHPEAYASVVRDKIGQLGCTLVIEPGRLLVGNAGIMVTKVEYVKEGSTSFIIVDAAMNDLLRPTLYEAHHDVVPVTYSNLPPITADIVGPVCETGDYLAKGRTIAGVQEGDLLSIMSAGAYGAVMASTYNSRPLIPEVLVDGDKFHVIRPRKSLDELIGMDSVPDWV</sequence>
<keyword evidence="3 5" id="KW-0663">Pyridoxal phosphate</keyword>
<feature type="binding site" evidence="5">
    <location>
        <begin position="296"/>
        <end position="299"/>
    </location>
    <ligand>
        <name>pyridoxal 5'-phosphate</name>
        <dbReference type="ChEBI" id="CHEBI:597326"/>
    </ligand>
</feature>
<keyword evidence="4 5" id="KW-0456">Lyase</keyword>
<dbReference type="InterPro" id="IPR022643">
    <property type="entry name" value="De-COase2_C"/>
</dbReference>
<dbReference type="InterPro" id="IPR002986">
    <property type="entry name" value="DAP_deCOOHase_LysA"/>
</dbReference>
<comment type="cofactor">
    <cofactor evidence="1 5 7 8">
        <name>pyridoxal 5'-phosphate</name>
        <dbReference type="ChEBI" id="CHEBI:597326"/>
    </cofactor>
</comment>
<comment type="function">
    <text evidence="5">Specifically catalyzes the decarboxylation of meso-diaminopimelate (meso-DAP) to L-lysine.</text>
</comment>
<feature type="binding site" evidence="5">
    <location>
        <position position="260"/>
    </location>
    <ligand>
        <name>pyridoxal 5'-phosphate</name>
        <dbReference type="ChEBI" id="CHEBI:597326"/>
    </ligand>
</feature>
<dbReference type="InterPro" id="IPR022644">
    <property type="entry name" value="De-COase2_N"/>
</dbReference>
<dbReference type="PRINTS" id="PR01179">
    <property type="entry name" value="ODADCRBXLASE"/>
</dbReference>
<dbReference type="HAMAP" id="MF_02120">
    <property type="entry name" value="LysA"/>
    <property type="match status" value="1"/>
</dbReference>
<dbReference type="Proteomes" id="UP000678281">
    <property type="component" value="Unassembled WGS sequence"/>
</dbReference>
<dbReference type="PROSITE" id="PS00879">
    <property type="entry name" value="ODR_DC_2_2"/>
    <property type="match status" value="1"/>
</dbReference>
<dbReference type="Gene3D" id="3.20.20.10">
    <property type="entry name" value="Alanine racemase"/>
    <property type="match status" value="1"/>
</dbReference>
<reference evidence="11" key="1">
    <citation type="submission" date="2021-04" db="EMBL/GenBank/DDBJ databases">
        <title>Devosia litorisediminis sp. nov., isolated from a sand dune.</title>
        <authorList>
            <person name="Park S."/>
            <person name="Yoon J.-H."/>
        </authorList>
    </citation>
    <scope>NUCLEOTIDE SEQUENCE</scope>
    <source>
        <strain evidence="11">BSSL-BM10</strain>
    </source>
</reference>
<feature type="modified residue" description="N6-(pyridoxal phosphate)lysine" evidence="5 7">
    <location>
        <position position="81"/>
    </location>
</feature>
<dbReference type="InterPro" id="IPR000183">
    <property type="entry name" value="Orn/DAP/Arg_de-COase"/>
</dbReference>
<dbReference type="InterPro" id="IPR022657">
    <property type="entry name" value="De-COase2_CS"/>
</dbReference>
<feature type="binding site" evidence="5">
    <location>
        <position position="299"/>
    </location>
    <ligand>
        <name>substrate</name>
    </ligand>
</feature>
<dbReference type="EC" id="4.1.1.20" evidence="5 6"/>
<dbReference type="PANTHER" id="PTHR43727:SF2">
    <property type="entry name" value="GROUP IV DECARBOXYLASE"/>
    <property type="match status" value="1"/>
</dbReference>
<evidence type="ECO:0000256" key="7">
    <source>
        <dbReference type="PIRSR" id="PIRSR600183-50"/>
    </source>
</evidence>
<protein>
    <recommendedName>
        <fullName evidence="5 6">Diaminopimelate decarboxylase</fullName>
        <shortName evidence="5">DAP decarboxylase</shortName>
        <shortName evidence="5">DAPDC</shortName>
        <ecNumber evidence="5 6">4.1.1.20</ecNumber>
    </recommendedName>
</protein>
<organism evidence="11 12">
    <name type="scientific">Devosia litorisediminis</name>
    <dbReference type="NCBI Taxonomy" id="2829817"/>
    <lineage>
        <taxon>Bacteria</taxon>
        <taxon>Pseudomonadati</taxon>
        <taxon>Pseudomonadota</taxon>
        <taxon>Alphaproteobacteria</taxon>
        <taxon>Hyphomicrobiales</taxon>
        <taxon>Devosiaceae</taxon>
        <taxon>Devosia</taxon>
    </lineage>
</organism>
<evidence type="ECO:0000256" key="2">
    <source>
        <dbReference type="ARBA" id="ARBA00022793"/>
    </source>
</evidence>
<dbReference type="GO" id="GO:0009089">
    <property type="term" value="P:lysine biosynthetic process via diaminopimelate"/>
    <property type="evidence" value="ECO:0007669"/>
    <property type="project" value="UniProtKB-UniRule"/>
</dbReference>